<organism evidence="3 4">
    <name type="scientific">Brenthis ino</name>
    <name type="common">lesser marbled fritillary</name>
    <dbReference type="NCBI Taxonomy" id="405034"/>
    <lineage>
        <taxon>Eukaryota</taxon>
        <taxon>Metazoa</taxon>
        <taxon>Ecdysozoa</taxon>
        <taxon>Arthropoda</taxon>
        <taxon>Hexapoda</taxon>
        <taxon>Insecta</taxon>
        <taxon>Pterygota</taxon>
        <taxon>Neoptera</taxon>
        <taxon>Endopterygota</taxon>
        <taxon>Lepidoptera</taxon>
        <taxon>Glossata</taxon>
        <taxon>Ditrysia</taxon>
        <taxon>Papilionoidea</taxon>
        <taxon>Nymphalidae</taxon>
        <taxon>Heliconiinae</taxon>
        <taxon>Argynnini</taxon>
        <taxon>Brenthis</taxon>
    </lineage>
</organism>
<feature type="compositionally biased region" description="Basic and acidic residues" evidence="2">
    <location>
        <begin position="175"/>
        <end position="185"/>
    </location>
</feature>
<evidence type="ECO:0000256" key="1">
    <source>
        <dbReference type="SAM" id="Coils"/>
    </source>
</evidence>
<feature type="coiled-coil region" evidence="1">
    <location>
        <begin position="398"/>
        <end position="425"/>
    </location>
</feature>
<feature type="coiled-coil region" evidence="1">
    <location>
        <begin position="544"/>
        <end position="571"/>
    </location>
</feature>
<dbReference type="Proteomes" id="UP000838878">
    <property type="component" value="Chromosome 5"/>
</dbReference>
<feature type="compositionally biased region" description="Polar residues" evidence="2">
    <location>
        <begin position="43"/>
        <end position="55"/>
    </location>
</feature>
<feature type="compositionally biased region" description="Polar residues" evidence="2">
    <location>
        <begin position="80"/>
        <end position="91"/>
    </location>
</feature>
<feature type="coiled-coil region" evidence="1">
    <location>
        <begin position="664"/>
        <end position="720"/>
    </location>
</feature>
<evidence type="ECO:0000256" key="2">
    <source>
        <dbReference type="SAM" id="MobiDB-lite"/>
    </source>
</evidence>
<reference evidence="3" key="1">
    <citation type="submission" date="2021-12" db="EMBL/GenBank/DDBJ databases">
        <authorList>
            <person name="Martin H S."/>
        </authorList>
    </citation>
    <scope>NUCLEOTIDE SEQUENCE</scope>
</reference>
<accession>A0A8J9UV58</accession>
<keyword evidence="4" id="KW-1185">Reference proteome</keyword>
<evidence type="ECO:0000313" key="4">
    <source>
        <dbReference type="Proteomes" id="UP000838878"/>
    </source>
</evidence>
<protein>
    <submittedName>
        <fullName evidence="3">Uncharacterized protein</fullName>
    </submittedName>
</protein>
<sequence length="801" mass="90344">MDEAQKDLSQSSEIKNILPDVVHSQQISSLEAVVERNTDSEADTTQQTHESQGNDIQDVEDVSATESISEHIPFKGEYSITESEPGQSLSQHGLLKVELNSEQESKSSLNIPLSHQKNINSPNIQESQHSASWNLDANQSDVHISEESPVILALSSDTSKELLKTKSQSSSSSNHDSDESPRSEYIDSLNDNSSHQSLDGKENDDNFKEKSNLSMDKGPDSIEQCSSGSEEIIKLDIRGQAAPKYPFQAAKIFFGPPPDGSTIVGPNLEPLPVFQTLLSPCLVGASDGVTVEEVFEEKSECIVKEASPEKSLSPSVCSVSDKIEQDVLVEEMTVEDEIKEKNYEGTTPPKSFAPEDMSFNTMSTDYKTICEEYHVKLVHLEEAIAHRDQLIEELTLSLQRSVQDRDGLKHENEHLANEVQNLQHAIAERSNSDHDTMKGQLSDYVKYQTMLKEDTTKFYSALMSGTTSLQSSNGEKDMDRDEITVNYSKSDLRSTGSSDEFQTGFENKLTSLLNTFEGYIEESLRNKLRESLIQVLCDEIGKMRVEYDTDVKELESQVKQEKQTYTTETRKLRELLSSVKAGNADIDELRMELSIKHEKEMENLRTYFEKKCSDMERSYSEEVWRGRAAVSPPPEPELAAGDARRRTRSVDFPAWSFETSTPIENTLKLTNKKLEQQLEDLKAEHITYINELQARHKETIADLEEQITQLKAHIQTAENTEGHVSSLYQQDIDLELEKEGRDAAARRAVLQQVQDQLQVLLSDPDAELSSWPLELVALRDRIHAEKTQDKEVLFILYYIRS</sequence>
<feature type="compositionally biased region" description="Polar residues" evidence="2">
    <location>
        <begin position="100"/>
        <end position="135"/>
    </location>
</feature>
<keyword evidence="1" id="KW-0175">Coiled coil</keyword>
<dbReference type="AlphaFoldDB" id="A0A8J9UV58"/>
<feature type="region of interest" description="Disordered" evidence="2">
    <location>
        <begin position="159"/>
        <end position="226"/>
    </location>
</feature>
<proteinExistence type="predicted"/>
<evidence type="ECO:0000313" key="3">
    <source>
        <dbReference type="EMBL" id="CAH0725449.1"/>
    </source>
</evidence>
<dbReference type="EMBL" id="OV170225">
    <property type="protein sequence ID" value="CAH0725449.1"/>
    <property type="molecule type" value="Genomic_DNA"/>
</dbReference>
<dbReference type="OrthoDB" id="2020852at2759"/>
<feature type="region of interest" description="Disordered" evidence="2">
    <location>
        <begin position="31"/>
        <end position="135"/>
    </location>
</feature>
<feature type="compositionally biased region" description="Basic and acidic residues" evidence="2">
    <location>
        <begin position="198"/>
        <end position="211"/>
    </location>
</feature>
<gene>
    <name evidence="3" type="ORF">BINO364_LOCUS11030</name>
</gene>
<feature type="non-terminal residue" evidence="3">
    <location>
        <position position="801"/>
    </location>
</feature>
<name>A0A8J9UV58_9NEOP</name>